<dbReference type="GO" id="GO:0032259">
    <property type="term" value="P:methylation"/>
    <property type="evidence" value="ECO:0007669"/>
    <property type="project" value="UniProtKB-KW"/>
</dbReference>
<dbReference type="SUPFAM" id="SSF53335">
    <property type="entry name" value="S-adenosyl-L-methionine-dependent methyltransferases"/>
    <property type="match status" value="1"/>
</dbReference>
<dbReference type="Gene3D" id="3.40.50.150">
    <property type="entry name" value="Vaccinia Virus protein VP39"/>
    <property type="match status" value="1"/>
</dbReference>
<dbReference type="InterPro" id="IPR008884">
    <property type="entry name" value="TylF_MeTrfase"/>
</dbReference>
<proteinExistence type="inferred from homology"/>
<dbReference type="PANTHER" id="PTHR40036">
    <property type="entry name" value="MACROCIN O-METHYLTRANSFERASE"/>
    <property type="match status" value="1"/>
</dbReference>
<keyword evidence="5" id="KW-0479">Metal-binding</keyword>
<evidence type="ECO:0000256" key="3">
    <source>
        <dbReference type="ARBA" id="ARBA00022679"/>
    </source>
</evidence>
<evidence type="ECO:0000256" key="8">
    <source>
        <dbReference type="ARBA" id="ARBA00060900"/>
    </source>
</evidence>
<evidence type="ECO:0000256" key="1">
    <source>
        <dbReference type="ARBA" id="ARBA00004792"/>
    </source>
</evidence>
<accession>Q8GHB3</accession>
<dbReference type="FunFam" id="3.40.50.150:FF:000331">
    <property type="entry name" value="Macrocin O-methyltransferase"/>
    <property type="match status" value="1"/>
</dbReference>
<dbReference type="KEGG" id="ag:AAN65238"/>
<evidence type="ECO:0000256" key="7">
    <source>
        <dbReference type="ARBA" id="ARBA00023194"/>
    </source>
</evidence>
<dbReference type="BioCyc" id="MetaCyc:MONOMER-22091"/>
<evidence type="ECO:0000256" key="5">
    <source>
        <dbReference type="ARBA" id="ARBA00022723"/>
    </source>
</evidence>
<comment type="pathway">
    <text evidence="1">Antibiotic biosynthesis.</text>
</comment>
<evidence type="ECO:0000256" key="6">
    <source>
        <dbReference type="ARBA" id="ARBA00022842"/>
    </source>
</evidence>
<evidence type="ECO:0000256" key="2">
    <source>
        <dbReference type="ARBA" id="ARBA00022603"/>
    </source>
</evidence>
<keyword evidence="6" id="KW-0460">Magnesium</keyword>
<name>Q8GHB3_STRRC</name>
<dbReference type="EMBL" id="AF329398">
    <property type="protein sequence ID" value="AAN65238.1"/>
    <property type="molecule type" value="Genomic_DNA"/>
</dbReference>
<evidence type="ECO:0000256" key="4">
    <source>
        <dbReference type="ARBA" id="ARBA00022691"/>
    </source>
</evidence>
<comment type="similarity">
    <text evidence="8">Belongs to the methyltransferase TylF/MycF family.</text>
</comment>
<dbReference type="GO" id="GO:0017000">
    <property type="term" value="P:antibiotic biosynthetic process"/>
    <property type="evidence" value="ECO:0007669"/>
    <property type="project" value="UniProtKB-KW"/>
</dbReference>
<gene>
    <name evidence="9" type="primary">cloP</name>
</gene>
<dbReference type="AlphaFoldDB" id="Q8GHB3"/>
<keyword evidence="4" id="KW-0949">S-adenosyl-L-methionine</keyword>
<dbReference type="PANTHER" id="PTHR40036:SF1">
    <property type="entry name" value="MACROCIN O-METHYLTRANSFERASE"/>
    <property type="match status" value="1"/>
</dbReference>
<dbReference type="Pfam" id="PF05711">
    <property type="entry name" value="TylF"/>
    <property type="match status" value="1"/>
</dbReference>
<reference evidence="9" key="1">
    <citation type="journal article" date="2002" name="Microbiology">
        <title>Molecular cloning and sequence analysis of the clorobiocin biosynthetic gene cluster: new insights into the biosynthesis of aminocoumarin antibiotics.</title>
        <authorList>
            <person name="Pojer F."/>
            <person name="Li S.M."/>
            <person name="Heide L."/>
        </authorList>
    </citation>
    <scope>NUCLEOTIDE SEQUENCE</scope>
    <source>
        <strain evidence="9">DS 12.976</strain>
    </source>
</reference>
<evidence type="ECO:0000313" key="9">
    <source>
        <dbReference type="EMBL" id="AAN65238.1"/>
    </source>
</evidence>
<dbReference type="GO" id="GO:0008168">
    <property type="term" value="F:methyltransferase activity"/>
    <property type="evidence" value="ECO:0007669"/>
    <property type="project" value="UniProtKB-KW"/>
</dbReference>
<dbReference type="InterPro" id="IPR029063">
    <property type="entry name" value="SAM-dependent_MTases_sf"/>
</dbReference>
<protein>
    <submittedName>
        <fullName evidence="9">O-methyltransferase</fullName>
    </submittedName>
</protein>
<sequence>MEVTPIVVSVADNSLQAQPEGPTQGTSSGSWLYLNLMKKVLAGTVYEDPAHRQNFSHDDATYREEVRNEGRDWPANAHTMIGIKRLENIQQCVEDVIGNNIPGDLAETGVWRGGACIFMRGILRAHDVRDRTVWVADSFQGIPDVGADGYPGDRRMALHRHNAVLAVSEDEVRRNFRNYDLLDEQVRFLPGWFKDTLPTAPIDALAVLRMDGDLYESTWDTLTNLYPKVSVGGYVIVDDYLMCPPCKDAVDEYRARFDIADELIRIDRDGVYWQRTR</sequence>
<keyword evidence="2 9" id="KW-0489">Methyltransferase</keyword>
<keyword evidence="7" id="KW-0045">Antibiotic biosynthesis</keyword>
<keyword evidence="3 9" id="KW-0808">Transferase</keyword>
<dbReference type="GO" id="GO:0046872">
    <property type="term" value="F:metal ion binding"/>
    <property type="evidence" value="ECO:0007669"/>
    <property type="project" value="UniProtKB-KW"/>
</dbReference>
<organism evidence="9">
    <name type="scientific">Streptomyces roseochromogenus subsp. oscitans</name>
    <dbReference type="NCBI Taxonomy" id="149682"/>
    <lineage>
        <taxon>Bacteria</taxon>
        <taxon>Bacillati</taxon>
        <taxon>Actinomycetota</taxon>
        <taxon>Actinomycetes</taxon>
        <taxon>Kitasatosporales</taxon>
        <taxon>Streptomycetaceae</taxon>
        <taxon>Streptomyces</taxon>
    </lineage>
</organism>